<dbReference type="Proteomes" id="UP000027821">
    <property type="component" value="Unassembled WGS sequence"/>
</dbReference>
<dbReference type="EMBL" id="JMIH01000028">
    <property type="protein sequence ID" value="KEO72199.1"/>
    <property type="molecule type" value="Genomic_DNA"/>
</dbReference>
<name>A0A074KTI3_9BACT</name>
<dbReference type="AlphaFoldDB" id="A0A074KTI3"/>
<protein>
    <recommendedName>
        <fullName evidence="4">SPOR domain-containing protein</fullName>
    </recommendedName>
</protein>
<dbReference type="InterPro" id="IPR027417">
    <property type="entry name" value="P-loop_NTPase"/>
</dbReference>
<evidence type="ECO:0008006" key="4">
    <source>
        <dbReference type="Google" id="ProtNLM"/>
    </source>
</evidence>
<accession>A0A074KTI3</accession>
<organism evidence="2 3">
    <name type="scientific">Anditalea andensis</name>
    <dbReference type="NCBI Taxonomy" id="1048983"/>
    <lineage>
        <taxon>Bacteria</taxon>
        <taxon>Pseudomonadati</taxon>
        <taxon>Bacteroidota</taxon>
        <taxon>Cytophagia</taxon>
        <taxon>Cytophagales</taxon>
        <taxon>Cytophagaceae</taxon>
        <taxon>Anditalea</taxon>
    </lineage>
</organism>
<dbReference type="eggNOG" id="ENOG50333E2">
    <property type="taxonomic scope" value="Bacteria"/>
</dbReference>
<dbReference type="Gene3D" id="3.40.50.300">
    <property type="entry name" value="P-loop containing nucleotide triphosphate hydrolases"/>
    <property type="match status" value="1"/>
</dbReference>
<dbReference type="SUPFAM" id="SSF58100">
    <property type="entry name" value="Bacterial hemolysins"/>
    <property type="match status" value="1"/>
</dbReference>
<dbReference type="OrthoDB" id="1119072at2"/>
<gene>
    <name evidence="2" type="ORF">EL17_20045</name>
</gene>
<feature type="coiled-coil region" evidence="1">
    <location>
        <begin position="54"/>
        <end position="109"/>
    </location>
</feature>
<reference evidence="2 3" key="1">
    <citation type="submission" date="2014-04" db="EMBL/GenBank/DDBJ databases">
        <title>Characterization and application of a salt tolerant electro-active bacterium.</title>
        <authorList>
            <person name="Yang L."/>
            <person name="Wei S."/>
            <person name="Tay Q.X.M."/>
        </authorList>
    </citation>
    <scope>NUCLEOTIDE SEQUENCE [LARGE SCALE GENOMIC DNA]</scope>
    <source>
        <strain evidence="2 3">LY1</strain>
    </source>
</reference>
<comment type="caution">
    <text evidence="2">The sequence shown here is derived from an EMBL/GenBank/DDBJ whole genome shotgun (WGS) entry which is preliminary data.</text>
</comment>
<dbReference type="STRING" id="1048983.EL17_20045"/>
<sequence length="204" mass="24335">MAFRTLVLLLFLWFSTFWTISPLMAQMTKQERRTWRKELRKMSPEDLKQIKAHEAEMKEKISALSGSISQLQKELQDKDNQLTALKNEITRLESALKTRNESLEKFQEEKDQWDRGVVFRVQIGAFKDYDFQDAFGSSPNLIYEEDSHWQKYVIGNFRFYDEANKLKKHLRRTGVRDAWIVPYEDGKRVPLKDVLDKVLEQRKK</sequence>
<dbReference type="RefSeq" id="WP_035078597.1">
    <property type="nucleotide sequence ID" value="NZ_JMIH01000028.1"/>
</dbReference>
<keyword evidence="1" id="KW-0175">Coiled coil</keyword>
<evidence type="ECO:0000313" key="2">
    <source>
        <dbReference type="EMBL" id="KEO72199.1"/>
    </source>
</evidence>
<keyword evidence="3" id="KW-1185">Reference proteome</keyword>
<evidence type="ECO:0000256" key="1">
    <source>
        <dbReference type="SAM" id="Coils"/>
    </source>
</evidence>
<evidence type="ECO:0000313" key="3">
    <source>
        <dbReference type="Proteomes" id="UP000027821"/>
    </source>
</evidence>
<proteinExistence type="predicted"/>